<name>A0A1M2W4Z7_TRAPU</name>
<dbReference type="AlphaFoldDB" id="A0A1M2W4Z7"/>
<dbReference type="Proteomes" id="UP000184267">
    <property type="component" value="Unassembled WGS sequence"/>
</dbReference>
<dbReference type="OMA" id="THIEMAI"/>
<organism evidence="2 3">
    <name type="scientific">Trametes pubescens</name>
    <name type="common">White-rot fungus</name>
    <dbReference type="NCBI Taxonomy" id="154538"/>
    <lineage>
        <taxon>Eukaryota</taxon>
        <taxon>Fungi</taxon>
        <taxon>Dikarya</taxon>
        <taxon>Basidiomycota</taxon>
        <taxon>Agaricomycotina</taxon>
        <taxon>Agaricomycetes</taxon>
        <taxon>Polyporales</taxon>
        <taxon>Polyporaceae</taxon>
        <taxon>Trametes</taxon>
    </lineage>
</organism>
<feature type="compositionally biased region" description="Acidic residues" evidence="1">
    <location>
        <begin position="262"/>
        <end position="273"/>
    </location>
</feature>
<dbReference type="OrthoDB" id="10415825at2759"/>
<comment type="caution">
    <text evidence="2">The sequence shown here is derived from an EMBL/GenBank/DDBJ whole genome shotgun (WGS) entry which is preliminary data.</text>
</comment>
<evidence type="ECO:0000256" key="1">
    <source>
        <dbReference type="SAM" id="MobiDB-lite"/>
    </source>
</evidence>
<sequence>MNRLYFPVAGKVSRPGIHPLIGLAGQLTRTDGRAYWQRLSMFKWFEVPESDLGEMCVEFELGTGRGQTKWKRYQFSCIPVNKTLLFRQDVQALDKLATASWMMRALPDPSVVGLYTHIEMAIHRAYITETTISMSAHTAEQVVRSLWFFVLQFDGGAGSVHDCNIPSGFWSSEKYPTSVPAGIIFDSTPQSEPIMKGVKAPLFTWAQVLGNLVFTTETKMYTEVAELTEDKLFALREFQDRHYANSDTDGGDSDDSGRDGVATDDSDEDDAGDSDAGSLASSSSNDDHAPGVNNESPDSDCQDTTDAGYDSADS</sequence>
<evidence type="ECO:0000313" key="2">
    <source>
        <dbReference type="EMBL" id="OJT14944.1"/>
    </source>
</evidence>
<gene>
    <name evidence="2" type="ORF">TRAPUB_8514</name>
</gene>
<dbReference type="EMBL" id="MNAD01000217">
    <property type="protein sequence ID" value="OJT14944.1"/>
    <property type="molecule type" value="Genomic_DNA"/>
</dbReference>
<feature type="region of interest" description="Disordered" evidence="1">
    <location>
        <begin position="243"/>
        <end position="314"/>
    </location>
</feature>
<feature type="compositionally biased region" description="Low complexity" evidence="1">
    <location>
        <begin position="274"/>
        <end position="284"/>
    </location>
</feature>
<keyword evidence="3" id="KW-1185">Reference proteome</keyword>
<accession>A0A1M2W4Z7</accession>
<reference evidence="2 3" key="1">
    <citation type="submission" date="2016-10" db="EMBL/GenBank/DDBJ databases">
        <title>Genome sequence of the basidiomycete white-rot fungus Trametes pubescens.</title>
        <authorList>
            <person name="Makela M.R."/>
            <person name="Granchi Z."/>
            <person name="Peng M."/>
            <person name="De Vries R.P."/>
            <person name="Grigoriev I."/>
            <person name="Riley R."/>
            <person name="Hilden K."/>
        </authorList>
    </citation>
    <scope>NUCLEOTIDE SEQUENCE [LARGE SCALE GENOMIC DNA]</scope>
    <source>
        <strain evidence="2 3">FBCC735</strain>
    </source>
</reference>
<proteinExistence type="predicted"/>
<protein>
    <submittedName>
        <fullName evidence="2">Uncharacterized protein</fullName>
    </submittedName>
</protein>
<evidence type="ECO:0000313" key="3">
    <source>
        <dbReference type="Proteomes" id="UP000184267"/>
    </source>
</evidence>